<dbReference type="SUPFAM" id="SSF143631">
    <property type="entry name" value="ApbE-like"/>
    <property type="match status" value="1"/>
</dbReference>
<evidence type="ECO:0000313" key="12">
    <source>
        <dbReference type="EMBL" id="SIS50339.1"/>
    </source>
</evidence>
<dbReference type="AlphaFoldDB" id="A0A1N7JLW7"/>
<evidence type="ECO:0000256" key="3">
    <source>
        <dbReference type="ARBA" id="ARBA00022630"/>
    </source>
</evidence>
<keyword evidence="12" id="KW-0449">Lipoprotein</keyword>
<dbReference type="RefSeq" id="WP_076343955.1">
    <property type="nucleotide sequence ID" value="NZ_FTOO01000001.1"/>
</dbReference>
<comment type="cofactor">
    <cofactor evidence="11">
        <name>Mg(2+)</name>
        <dbReference type="ChEBI" id="CHEBI:18420"/>
    </cofactor>
    <cofactor evidence="11">
        <name>Mn(2+)</name>
        <dbReference type="ChEBI" id="CHEBI:29035"/>
    </cofactor>
    <text evidence="11">Magnesium. Can also use manganese.</text>
</comment>
<dbReference type="PIRSF" id="PIRSF006268">
    <property type="entry name" value="ApbE"/>
    <property type="match status" value="1"/>
</dbReference>
<dbReference type="Pfam" id="PF02424">
    <property type="entry name" value="ApbE"/>
    <property type="match status" value="1"/>
</dbReference>
<evidence type="ECO:0000256" key="6">
    <source>
        <dbReference type="ARBA" id="ARBA00022827"/>
    </source>
</evidence>
<evidence type="ECO:0000256" key="11">
    <source>
        <dbReference type="PIRSR" id="PIRSR006268-2"/>
    </source>
</evidence>
<comment type="similarity">
    <text evidence="10">Belongs to the ApbE family.</text>
</comment>
<protein>
    <recommendedName>
        <fullName evidence="2 10">FAD:protein FMN transferase</fullName>
        <ecNumber evidence="1 10">2.7.1.180</ecNumber>
    </recommendedName>
    <alternativeName>
        <fullName evidence="8 10">Flavin transferase</fullName>
    </alternativeName>
</protein>
<keyword evidence="6 10" id="KW-0274">FAD</keyword>
<gene>
    <name evidence="12" type="ORF">SAMN05421799_10163</name>
</gene>
<name>A0A1N7JLW7_9BACL</name>
<keyword evidence="4 10" id="KW-0808">Transferase</keyword>
<evidence type="ECO:0000256" key="7">
    <source>
        <dbReference type="ARBA" id="ARBA00022842"/>
    </source>
</evidence>
<evidence type="ECO:0000256" key="2">
    <source>
        <dbReference type="ARBA" id="ARBA00016337"/>
    </source>
</evidence>
<dbReference type="PANTHER" id="PTHR30040">
    <property type="entry name" value="THIAMINE BIOSYNTHESIS LIPOPROTEIN APBE"/>
    <property type="match status" value="1"/>
</dbReference>
<dbReference type="PANTHER" id="PTHR30040:SF2">
    <property type="entry name" value="FAD:PROTEIN FMN TRANSFERASE"/>
    <property type="match status" value="1"/>
</dbReference>
<evidence type="ECO:0000256" key="10">
    <source>
        <dbReference type="PIRNR" id="PIRNR006268"/>
    </source>
</evidence>
<dbReference type="InterPro" id="IPR003374">
    <property type="entry name" value="ApbE-like_sf"/>
</dbReference>
<accession>A0A1N7JLW7</accession>
<keyword evidence="13" id="KW-1185">Reference proteome</keyword>
<dbReference type="OrthoDB" id="9778595at2"/>
<comment type="catalytic activity">
    <reaction evidence="9 10">
        <text>L-threonyl-[protein] + FAD = FMN-L-threonyl-[protein] + AMP + H(+)</text>
        <dbReference type="Rhea" id="RHEA:36847"/>
        <dbReference type="Rhea" id="RHEA-COMP:11060"/>
        <dbReference type="Rhea" id="RHEA-COMP:11061"/>
        <dbReference type="ChEBI" id="CHEBI:15378"/>
        <dbReference type="ChEBI" id="CHEBI:30013"/>
        <dbReference type="ChEBI" id="CHEBI:57692"/>
        <dbReference type="ChEBI" id="CHEBI:74257"/>
        <dbReference type="ChEBI" id="CHEBI:456215"/>
        <dbReference type="EC" id="2.7.1.180"/>
    </reaction>
</comment>
<dbReference type="Gene3D" id="3.10.520.10">
    <property type="entry name" value="ApbE-like domains"/>
    <property type="match status" value="1"/>
</dbReference>
<organism evidence="12 13">
    <name type="scientific">Alicyclobacillus vulcanalis</name>
    <dbReference type="NCBI Taxonomy" id="252246"/>
    <lineage>
        <taxon>Bacteria</taxon>
        <taxon>Bacillati</taxon>
        <taxon>Bacillota</taxon>
        <taxon>Bacilli</taxon>
        <taxon>Bacillales</taxon>
        <taxon>Alicyclobacillaceae</taxon>
        <taxon>Alicyclobacillus</taxon>
    </lineage>
</organism>
<dbReference type="InterPro" id="IPR024932">
    <property type="entry name" value="ApbE"/>
</dbReference>
<evidence type="ECO:0000256" key="5">
    <source>
        <dbReference type="ARBA" id="ARBA00022723"/>
    </source>
</evidence>
<dbReference type="STRING" id="252246.SAMN05421799_10163"/>
<keyword evidence="3 10" id="KW-0285">Flavoprotein</keyword>
<sequence length="302" mass="32770">MQSTAFRAMGTDVELYVNDWLTGPELTLLACDLEAAIRRYERIFSRFDPASDLSRLNRAQGAWVTVPDELNHVLKLAAQWFQQTRGYFDPFIGEEMRRIGYSVTFEDLEVSVEPILTSGRIPPIHPPIEFGPDNTVRLLSGYEVDLGGIAKGHIVARCAASLREQGLKRFALSAGGDVQVTSHDEPWSIRVANPYGGDEPIGAFTLTDGGVATSGTYRRAWQTPSGRKLHHLIDPFTGLPAETDAISVSVCADALTTAEVLAKVALLLGADAGSRYLASARDRGLCSAYLIATTKGDVIACN</sequence>
<dbReference type="EC" id="2.7.1.180" evidence="1 10"/>
<evidence type="ECO:0000256" key="1">
    <source>
        <dbReference type="ARBA" id="ARBA00011955"/>
    </source>
</evidence>
<dbReference type="GO" id="GO:0046872">
    <property type="term" value="F:metal ion binding"/>
    <property type="evidence" value="ECO:0007669"/>
    <property type="project" value="UniProtKB-UniRule"/>
</dbReference>
<evidence type="ECO:0000313" key="13">
    <source>
        <dbReference type="Proteomes" id="UP000186156"/>
    </source>
</evidence>
<evidence type="ECO:0000256" key="9">
    <source>
        <dbReference type="ARBA" id="ARBA00048540"/>
    </source>
</evidence>
<dbReference type="EMBL" id="FTOO01000001">
    <property type="protein sequence ID" value="SIS50339.1"/>
    <property type="molecule type" value="Genomic_DNA"/>
</dbReference>
<dbReference type="Proteomes" id="UP000186156">
    <property type="component" value="Unassembled WGS sequence"/>
</dbReference>
<proteinExistence type="inferred from homology"/>
<feature type="binding site" evidence="11">
    <location>
        <position position="148"/>
    </location>
    <ligand>
        <name>Mg(2+)</name>
        <dbReference type="ChEBI" id="CHEBI:18420"/>
    </ligand>
</feature>
<evidence type="ECO:0000256" key="4">
    <source>
        <dbReference type="ARBA" id="ARBA00022679"/>
    </source>
</evidence>
<keyword evidence="5 10" id="KW-0479">Metal-binding</keyword>
<keyword evidence="7 10" id="KW-0460">Magnesium</keyword>
<evidence type="ECO:0000256" key="8">
    <source>
        <dbReference type="ARBA" id="ARBA00031306"/>
    </source>
</evidence>
<dbReference type="GO" id="GO:0016740">
    <property type="term" value="F:transferase activity"/>
    <property type="evidence" value="ECO:0007669"/>
    <property type="project" value="UniProtKB-UniRule"/>
</dbReference>
<reference evidence="13" key="1">
    <citation type="submission" date="2017-01" db="EMBL/GenBank/DDBJ databases">
        <authorList>
            <person name="Varghese N."/>
            <person name="Submissions S."/>
        </authorList>
    </citation>
    <scope>NUCLEOTIDE SEQUENCE [LARGE SCALE GENOMIC DNA]</scope>
    <source>
        <strain evidence="13">DSM 16176</strain>
    </source>
</reference>